<protein>
    <recommendedName>
        <fullName evidence="4">Copper chaperone PCu(A)C</fullName>
    </recommendedName>
</protein>
<reference evidence="2 3" key="1">
    <citation type="submission" date="2020-08" db="EMBL/GenBank/DDBJ databases">
        <title>Genomic Encyclopedia of Type Strains, Phase IV (KMG-IV): sequencing the most valuable type-strain genomes for metagenomic binning, comparative biology and taxonomic classification.</title>
        <authorList>
            <person name="Goeker M."/>
        </authorList>
    </citation>
    <scope>NUCLEOTIDE SEQUENCE [LARGE SCALE GENOMIC DNA]</scope>
    <source>
        <strain evidence="2 3">DSM 21431</strain>
    </source>
</reference>
<name>A0ABR6E2Z4_9HYPH</name>
<proteinExistence type="predicted"/>
<dbReference type="Pfam" id="PF04314">
    <property type="entry name" value="PCuAC"/>
    <property type="match status" value="1"/>
</dbReference>
<keyword evidence="1" id="KW-0472">Membrane</keyword>
<dbReference type="SUPFAM" id="SSF110087">
    <property type="entry name" value="DR1885-like metal-binding protein"/>
    <property type="match status" value="1"/>
</dbReference>
<evidence type="ECO:0000313" key="3">
    <source>
        <dbReference type="Proteomes" id="UP000548119"/>
    </source>
</evidence>
<sequence length="174" mass="19011">MDTHTTSIQYAFKTIITCILYTLISAFIALPAIANVNQYKLGELEIIYPWTRETPKSAKVGSGYLHIINHGNTPDRLIAISMDGVQETEIHSMAAVNNIMQMKKLSNGIEIPGNGEIILKPGGNHIMFIGLSQPFQQGNKINAKLTFEKAGAINVDFFVDAIGVTSSSKPHTSH</sequence>
<comment type="caution">
    <text evidence="2">The sequence shown here is derived from an EMBL/GenBank/DDBJ whole genome shotgun (WGS) entry which is preliminary data.</text>
</comment>
<dbReference type="Gene3D" id="2.60.40.1890">
    <property type="entry name" value="PCu(A)C copper chaperone"/>
    <property type="match status" value="1"/>
</dbReference>
<dbReference type="Proteomes" id="UP000548119">
    <property type="component" value="Unassembled WGS sequence"/>
</dbReference>
<dbReference type="PANTHER" id="PTHR36302:SF1">
    <property type="entry name" value="COPPER CHAPERONE PCU(A)C"/>
    <property type="match status" value="1"/>
</dbReference>
<evidence type="ECO:0008006" key="4">
    <source>
        <dbReference type="Google" id="ProtNLM"/>
    </source>
</evidence>
<dbReference type="PANTHER" id="PTHR36302">
    <property type="entry name" value="BLR7088 PROTEIN"/>
    <property type="match status" value="1"/>
</dbReference>
<keyword evidence="3" id="KW-1185">Reference proteome</keyword>
<keyword evidence="1" id="KW-0812">Transmembrane</keyword>
<evidence type="ECO:0000256" key="1">
    <source>
        <dbReference type="SAM" id="Phobius"/>
    </source>
</evidence>
<dbReference type="RefSeq" id="WP_182479976.1">
    <property type="nucleotide sequence ID" value="NZ_CAWPNC010000002.1"/>
</dbReference>
<feature type="transmembrane region" description="Helical" evidence="1">
    <location>
        <begin position="12"/>
        <end position="34"/>
    </location>
</feature>
<dbReference type="InterPro" id="IPR007410">
    <property type="entry name" value="LpqE-like"/>
</dbReference>
<dbReference type="InterPro" id="IPR036182">
    <property type="entry name" value="PCuAC_sf"/>
</dbReference>
<gene>
    <name evidence="2" type="ORF">GGR10_000783</name>
</gene>
<evidence type="ECO:0000313" key="2">
    <source>
        <dbReference type="EMBL" id="MBA9082942.1"/>
    </source>
</evidence>
<accession>A0ABR6E2Z4</accession>
<dbReference type="EMBL" id="JACJIR010000002">
    <property type="protein sequence ID" value="MBA9082942.1"/>
    <property type="molecule type" value="Genomic_DNA"/>
</dbReference>
<dbReference type="InterPro" id="IPR058248">
    <property type="entry name" value="Lxx211020-like"/>
</dbReference>
<organism evidence="2 3">
    <name type="scientific">Bartonella chomelii</name>
    <dbReference type="NCBI Taxonomy" id="236402"/>
    <lineage>
        <taxon>Bacteria</taxon>
        <taxon>Pseudomonadati</taxon>
        <taxon>Pseudomonadota</taxon>
        <taxon>Alphaproteobacteria</taxon>
        <taxon>Hyphomicrobiales</taxon>
        <taxon>Bartonellaceae</taxon>
        <taxon>Bartonella</taxon>
    </lineage>
</organism>
<keyword evidence="1" id="KW-1133">Transmembrane helix</keyword>